<evidence type="ECO:0000313" key="3">
    <source>
        <dbReference type="Proteomes" id="UP000244962"/>
    </source>
</evidence>
<name>A0A2U1TED0_9MICO</name>
<keyword evidence="3" id="KW-1185">Reference proteome</keyword>
<evidence type="ECO:0000256" key="1">
    <source>
        <dbReference type="SAM" id="MobiDB-lite"/>
    </source>
</evidence>
<comment type="caution">
    <text evidence="2">The sequence shown here is derived from an EMBL/GenBank/DDBJ whole genome shotgun (WGS) entry which is preliminary data.</text>
</comment>
<protein>
    <submittedName>
        <fullName evidence="2">Uncharacterized protein</fullName>
    </submittedName>
</protein>
<sequence>MTDAQNTPKTGPNTENTEGTANTATSNDPLTDFSIPQDADIVADDAAGDPESHDSGSGSVENNAAGDDAVTDEPNDQADRIAENPAVDAATPAEAEELTPEPGA</sequence>
<feature type="region of interest" description="Disordered" evidence="1">
    <location>
        <begin position="1"/>
        <end position="104"/>
    </location>
</feature>
<evidence type="ECO:0000313" key="2">
    <source>
        <dbReference type="EMBL" id="PWC07268.1"/>
    </source>
</evidence>
<dbReference type="RefSeq" id="WP_108962610.1">
    <property type="nucleotide sequence ID" value="NZ_QEFB01000005.1"/>
</dbReference>
<gene>
    <name evidence="2" type="ORF">DF223_06445</name>
</gene>
<organism evidence="2 3">
    <name type="scientific">Mycetocola zhujimingii</name>
    <dbReference type="NCBI Taxonomy" id="2079792"/>
    <lineage>
        <taxon>Bacteria</taxon>
        <taxon>Bacillati</taxon>
        <taxon>Actinomycetota</taxon>
        <taxon>Actinomycetes</taxon>
        <taxon>Micrococcales</taxon>
        <taxon>Microbacteriaceae</taxon>
        <taxon>Mycetocola</taxon>
    </lineage>
</organism>
<feature type="compositionally biased region" description="Low complexity" evidence="1">
    <location>
        <begin position="10"/>
        <end position="25"/>
    </location>
</feature>
<dbReference type="EMBL" id="QEFB01000005">
    <property type="protein sequence ID" value="PWC07268.1"/>
    <property type="molecule type" value="Genomic_DNA"/>
</dbReference>
<accession>A0A2U1TED0</accession>
<reference evidence="3" key="1">
    <citation type="submission" date="2018-04" db="EMBL/GenBank/DDBJ databases">
        <authorList>
            <person name="Liu S."/>
            <person name="Wang Z."/>
            <person name="Li J."/>
        </authorList>
    </citation>
    <scope>NUCLEOTIDE SEQUENCE [LARGE SCALE GENOMIC DNA]</scope>
    <source>
        <strain evidence="3">622</strain>
    </source>
</reference>
<proteinExistence type="predicted"/>
<feature type="compositionally biased region" description="Acidic residues" evidence="1">
    <location>
        <begin position="94"/>
        <end position="104"/>
    </location>
</feature>
<dbReference type="Proteomes" id="UP000244962">
    <property type="component" value="Unassembled WGS sequence"/>
</dbReference>
<dbReference type="AlphaFoldDB" id="A0A2U1TED0"/>